<dbReference type="InterPro" id="IPR027417">
    <property type="entry name" value="P-loop_NTPase"/>
</dbReference>
<dbReference type="Gene3D" id="1.20.120.850">
    <property type="entry name" value="SWI2/SNF2 ATPases, N-terminal domain"/>
    <property type="match status" value="1"/>
</dbReference>
<name>A0A395IJG8_9HELO</name>
<accession>A0A395IJG8</accession>
<dbReference type="AlphaFoldDB" id="A0A395IJG8"/>
<organism evidence="2 3">
    <name type="scientific">Monilinia fructigena</name>
    <dbReference type="NCBI Taxonomy" id="38457"/>
    <lineage>
        <taxon>Eukaryota</taxon>
        <taxon>Fungi</taxon>
        <taxon>Dikarya</taxon>
        <taxon>Ascomycota</taxon>
        <taxon>Pezizomycotina</taxon>
        <taxon>Leotiomycetes</taxon>
        <taxon>Helotiales</taxon>
        <taxon>Sclerotiniaceae</taxon>
        <taxon>Monilinia</taxon>
    </lineage>
</organism>
<feature type="region of interest" description="Disordered" evidence="1">
    <location>
        <begin position="245"/>
        <end position="276"/>
    </location>
</feature>
<proteinExistence type="predicted"/>
<dbReference type="Gene3D" id="3.40.50.300">
    <property type="entry name" value="P-loop containing nucleotide triphosphate hydrolases"/>
    <property type="match status" value="1"/>
</dbReference>
<reference evidence="2 3" key="1">
    <citation type="submission" date="2018-06" db="EMBL/GenBank/DDBJ databases">
        <title>Genome Sequence of the Brown Rot Fungal Pathogen Monilinia fructigena.</title>
        <authorList>
            <person name="Landi L."/>
            <person name="De Miccolis Angelini R.M."/>
            <person name="Pollastro S."/>
            <person name="Abate D."/>
            <person name="Faretra F."/>
            <person name="Romanazzi G."/>
        </authorList>
    </citation>
    <scope>NUCLEOTIDE SEQUENCE [LARGE SCALE GENOMIC DNA]</scope>
    <source>
        <strain evidence="2 3">Mfrg269</strain>
    </source>
</reference>
<gene>
    <name evidence="2" type="ORF">DID88_006598</name>
</gene>
<comment type="caution">
    <text evidence="2">The sequence shown here is derived from an EMBL/GenBank/DDBJ whole genome shotgun (WGS) entry which is preliminary data.</text>
</comment>
<sequence>MKKHKTWDGDGVLAVTGGYARLQNIDGREMGRCMYNEPLLPGSTLSIGGKDIEIDAPITKADFLAGRPFLNNGSKSSVPDRGIGSAARPSPYKSHQQQTVMPQNKNGAPAPRHDPSAPGAIVMPRPNPKYLAKQFKRRPASGKHSPEILKKNPVVASSKFRVLNRHGTDPSRRSETSSKDIPILDVRGDGREIYQRQITKMGLADSVIDGKKNEASFSADELRDLFRLDVNAHCQTHELLGCDCGGSGRAEPAASTSDMLEADKELSTGEEDNKYDDDDYDTDDAEFPIDPACSLVPATKANVEAQQKIALEAARGKRSKTGKKMQALMEYNTSILQSSLLA</sequence>
<feature type="region of interest" description="Disordered" evidence="1">
    <location>
        <begin position="70"/>
        <end position="126"/>
    </location>
</feature>
<feature type="compositionally biased region" description="Polar residues" evidence="1">
    <location>
        <begin position="93"/>
        <end position="106"/>
    </location>
</feature>
<evidence type="ECO:0000256" key="1">
    <source>
        <dbReference type="SAM" id="MobiDB-lite"/>
    </source>
</evidence>
<dbReference type="Proteomes" id="UP000249056">
    <property type="component" value="Unassembled WGS sequence"/>
</dbReference>
<protein>
    <recommendedName>
        <fullName evidence="4">DUF2439 domain-containing protein</fullName>
    </recommendedName>
</protein>
<evidence type="ECO:0008006" key="4">
    <source>
        <dbReference type="Google" id="ProtNLM"/>
    </source>
</evidence>
<keyword evidence="3" id="KW-1185">Reference proteome</keyword>
<evidence type="ECO:0000313" key="3">
    <source>
        <dbReference type="Proteomes" id="UP000249056"/>
    </source>
</evidence>
<dbReference type="OrthoDB" id="413460at2759"/>
<dbReference type="EMBL" id="QKRW01000052">
    <property type="protein sequence ID" value="RAL59483.1"/>
    <property type="molecule type" value="Genomic_DNA"/>
</dbReference>
<evidence type="ECO:0000313" key="2">
    <source>
        <dbReference type="EMBL" id="RAL59483.1"/>
    </source>
</evidence>